<dbReference type="Proteomes" id="UP000323876">
    <property type="component" value="Unassembled WGS sequence"/>
</dbReference>
<evidence type="ECO:0000256" key="1">
    <source>
        <dbReference type="ARBA" id="ARBA00009437"/>
    </source>
</evidence>
<evidence type="ECO:0000256" key="2">
    <source>
        <dbReference type="ARBA" id="ARBA00023015"/>
    </source>
</evidence>
<evidence type="ECO:0000313" key="7">
    <source>
        <dbReference type="EMBL" id="KAA8889591.1"/>
    </source>
</evidence>
<evidence type="ECO:0000256" key="3">
    <source>
        <dbReference type="ARBA" id="ARBA00023125"/>
    </source>
</evidence>
<evidence type="ECO:0000259" key="6">
    <source>
        <dbReference type="PROSITE" id="PS50931"/>
    </source>
</evidence>
<keyword evidence="5" id="KW-0804">Transcription</keyword>
<protein>
    <submittedName>
        <fullName evidence="7">LysR family transcriptional regulator</fullName>
    </submittedName>
</protein>
<dbReference type="GO" id="GO:0003700">
    <property type="term" value="F:DNA-binding transcription factor activity"/>
    <property type="evidence" value="ECO:0007669"/>
    <property type="project" value="InterPro"/>
</dbReference>
<dbReference type="InterPro" id="IPR036388">
    <property type="entry name" value="WH-like_DNA-bd_sf"/>
</dbReference>
<dbReference type="PANTHER" id="PTHR30346:SF0">
    <property type="entry name" value="HCA OPERON TRANSCRIPTIONAL ACTIVATOR HCAR"/>
    <property type="match status" value="1"/>
</dbReference>
<dbReference type="SUPFAM" id="SSF53850">
    <property type="entry name" value="Periplasmic binding protein-like II"/>
    <property type="match status" value="1"/>
</dbReference>
<dbReference type="Gene3D" id="1.10.10.10">
    <property type="entry name" value="Winged helix-like DNA-binding domain superfamily/Winged helix DNA-binding domain"/>
    <property type="match status" value="1"/>
</dbReference>
<dbReference type="GO" id="GO:0003677">
    <property type="term" value="F:DNA binding"/>
    <property type="evidence" value="ECO:0007669"/>
    <property type="project" value="UniProtKB-KW"/>
</dbReference>
<dbReference type="AlphaFoldDB" id="A0A5N0EQ20"/>
<organism evidence="7 8">
    <name type="scientific">Nocardia colli</name>
    <dbReference type="NCBI Taxonomy" id="2545717"/>
    <lineage>
        <taxon>Bacteria</taxon>
        <taxon>Bacillati</taxon>
        <taxon>Actinomycetota</taxon>
        <taxon>Actinomycetes</taxon>
        <taxon>Mycobacteriales</taxon>
        <taxon>Nocardiaceae</taxon>
        <taxon>Nocardia</taxon>
    </lineage>
</organism>
<dbReference type="PRINTS" id="PR00039">
    <property type="entry name" value="HTHLYSR"/>
</dbReference>
<dbReference type="InterPro" id="IPR000847">
    <property type="entry name" value="LysR_HTH_N"/>
</dbReference>
<name>A0A5N0EQ20_9NOCA</name>
<dbReference type="OrthoDB" id="3828349at2"/>
<dbReference type="Pfam" id="PF00126">
    <property type="entry name" value="HTH_1"/>
    <property type="match status" value="1"/>
</dbReference>
<dbReference type="GO" id="GO:0032993">
    <property type="term" value="C:protein-DNA complex"/>
    <property type="evidence" value="ECO:0007669"/>
    <property type="project" value="TreeGrafter"/>
</dbReference>
<dbReference type="PROSITE" id="PS50931">
    <property type="entry name" value="HTH_LYSR"/>
    <property type="match status" value="1"/>
</dbReference>
<dbReference type="InterPro" id="IPR036390">
    <property type="entry name" value="WH_DNA-bd_sf"/>
</dbReference>
<comment type="caution">
    <text evidence="7">The sequence shown here is derived from an EMBL/GenBank/DDBJ whole genome shotgun (WGS) entry which is preliminary data.</text>
</comment>
<dbReference type="SUPFAM" id="SSF46785">
    <property type="entry name" value="Winged helix' DNA-binding domain"/>
    <property type="match status" value="1"/>
</dbReference>
<dbReference type="FunFam" id="1.10.10.10:FF:000001">
    <property type="entry name" value="LysR family transcriptional regulator"/>
    <property type="match status" value="1"/>
</dbReference>
<gene>
    <name evidence="7" type="ORF">F3087_11830</name>
</gene>
<evidence type="ECO:0000313" key="8">
    <source>
        <dbReference type="Proteomes" id="UP000323876"/>
    </source>
</evidence>
<dbReference type="EMBL" id="VXLC01000003">
    <property type="protein sequence ID" value="KAA8889591.1"/>
    <property type="molecule type" value="Genomic_DNA"/>
</dbReference>
<evidence type="ECO:0000256" key="4">
    <source>
        <dbReference type="ARBA" id="ARBA00023159"/>
    </source>
</evidence>
<keyword evidence="3" id="KW-0238">DNA-binding</keyword>
<comment type="similarity">
    <text evidence="1">Belongs to the LysR transcriptional regulatory family.</text>
</comment>
<dbReference type="PANTHER" id="PTHR30346">
    <property type="entry name" value="TRANSCRIPTIONAL DUAL REGULATOR HCAR-RELATED"/>
    <property type="match status" value="1"/>
</dbReference>
<proteinExistence type="inferred from homology"/>
<accession>A0A5N0EQ20</accession>
<sequence>MYIEVTTDLDLAAVRAFVAAADHRQFSLAADVLGLSQQAISKRIVKLETQLGATLFERIHTGITPTAAGARLLPHARSLLAMAGEAVAAVRDNPGPLRVAVLGERQAAMQALQFYLDRHPGADTEIVMSNAFTTSRDALLSGRADAAFARAHGGPRPLPAQIAAAPAYLEPLHLLVGRNHPLAGRSAVTLGDIRAFTVWVPGAAVPSEWSDYYQDLSEFSGITIDTTRRPEVLGNPDVTRGPAPIELLVDRIAASDTLATFSGDGFKSPWHPHIRRVPIVDPTPAYPHAVLWDITNTHPDLSALVSHFRDNYNSDIAADCWIPDLDRAVFPALAIDQADAMCR</sequence>
<evidence type="ECO:0000256" key="5">
    <source>
        <dbReference type="ARBA" id="ARBA00023163"/>
    </source>
</evidence>
<feature type="domain" description="HTH lysR-type" evidence="6">
    <location>
        <begin position="9"/>
        <end position="66"/>
    </location>
</feature>
<dbReference type="Pfam" id="PF03466">
    <property type="entry name" value="LysR_substrate"/>
    <property type="match status" value="1"/>
</dbReference>
<dbReference type="InterPro" id="IPR005119">
    <property type="entry name" value="LysR_subst-bd"/>
</dbReference>
<keyword evidence="4" id="KW-0010">Activator</keyword>
<keyword evidence="8" id="KW-1185">Reference proteome</keyword>
<keyword evidence="2" id="KW-0805">Transcription regulation</keyword>
<reference evidence="7 8" key="1">
    <citation type="submission" date="2019-09" db="EMBL/GenBank/DDBJ databases">
        <authorList>
            <person name="Wang X."/>
        </authorList>
    </citation>
    <scope>NUCLEOTIDE SEQUENCE [LARGE SCALE GENOMIC DNA]</scope>
    <source>
        <strain evidence="7 8">CICC 11023</strain>
    </source>
</reference>
<dbReference type="Gene3D" id="3.40.190.290">
    <property type="match status" value="1"/>
</dbReference>